<feature type="compositionally biased region" description="Basic and acidic residues" evidence="1">
    <location>
        <begin position="129"/>
        <end position="158"/>
    </location>
</feature>
<dbReference type="AlphaFoldDB" id="A0A427AGG6"/>
<reference evidence="2 3" key="1">
    <citation type="journal article" date="2014" name="Agronomy (Basel)">
        <title>A Draft Genome Sequence for Ensete ventricosum, the Drought-Tolerant Tree Against Hunger.</title>
        <authorList>
            <person name="Harrison J."/>
            <person name="Moore K.A."/>
            <person name="Paszkiewicz K."/>
            <person name="Jones T."/>
            <person name="Grant M."/>
            <person name="Ambacheew D."/>
            <person name="Muzemil S."/>
            <person name="Studholme D.J."/>
        </authorList>
    </citation>
    <scope>NUCLEOTIDE SEQUENCE [LARGE SCALE GENOMIC DNA]</scope>
</reference>
<evidence type="ECO:0000256" key="1">
    <source>
        <dbReference type="SAM" id="MobiDB-lite"/>
    </source>
</evidence>
<sequence>MSLAPETQHPPPAKKIESHHPKRGKMKEANRRRSQKPTNTHLQSLTSSDIMNRMMLPVVRRPLFQNDLARRQSVTVKPRLDEVPSLRRLLAAEGMRAPLRSGDQGVSAAGEALVQATGGSEWCASPLDPEARQTEGARGRRENGRRDPGPEEVSDVHGGRGWGLGLVLLGSRSGKKTQTEVGGEEQERERGRRPSRREGGRGGGLAVW</sequence>
<evidence type="ECO:0000313" key="2">
    <source>
        <dbReference type="EMBL" id="RRT75343.1"/>
    </source>
</evidence>
<gene>
    <name evidence="2" type="ORF">B296_00010181</name>
</gene>
<feature type="compositionally biased region" description="Polar residues" evidence="1">
    <location>
        <begin position="36"/>
        <end position="49"/>
    </location>
</feature>
<organism evidence="2 3">
    <name type="scientific">Ensete ventricosum</name>
    <name type="common">Abyssinian banana</name>
    <name type="synonym">Musa ensete</name>
    <dbReference type="NCBI Taxonomy" id="4639"/>
    <lineage>
        <taxon>Eukaryota</taxon>
        <taxon>Viridiplantae</taxon>
        <taxon>Streptophyta</taxon>
        <taxon>Embryophyta</taxon>
        <taxon>Tracheophyta</taxon>
        <taxon>Spermatophyta</taxon>
        <taxon>Magnoliopsida</taxon>
        <taxon>Liliopsida</taxon>
        <taxon>Zingiberales</taxon>
        <taxon>Musaceae</taxon>
        <taxon>Ensete</taxon>
    </lineage>
</organism>
<feature type="compositionally biased region" description="Basic and acidic residues" evidence="1">
    <location>
        <begin position="185"/>
        <end position="200"/>
    </location>
</feature>
<feature type="region of interest" description="Disordered" evidence="1">
    <location>
        <begin position="120"/>
        <end position="208"/>
    </location>
</feature>
<dbReference type="EMBL" id="AMZH03002508">
    <property type="protein sequence ID" value="RRT75343.1"/>
    <property type="molecule type" value="Genomic_DNA"/>
</dbReference>
<name>A0A427AGG6_ENSVE</name>
<evidence type="ECO:0000313" key="3">
    <source>
        <dbReference type="Proteomes" id="UP000287651"/>
    </source>
</evidence>
<dbReference type="Proteomes" id="UP000287651">
    <property type="component" value="Unassembled WGS sequence"/>
</dbReference>
<feature type="region of interest" description="Disordered" evidence="1">
    <location>
        <begin position="1"/>
        <end position="49"/>
    </location>
</feature>
<comment type="caution">
    <text evidence="2">The sequence shown here is derived from an EMBL/GenBank/DDBJ whole genome shotgun (WGS) entry which is preliminary data.</text>
</comment>
<feature type="non-terminal residue" evidence="2">
    <location>
        <position position="208"/>
    </location>
</feature>
<proteinExistence type="predicted"/>
<protein>
    <submittedName>
        <fullName evidence="2">Uncharacterized protein</fullName>
    </submittedName>
</protein>
<accession>A0A427AGG6</accession>